<dbReference type="AlphaFoldDB" id="A0AAW1X841"/>
<gene>
    <name evidence="1" type="ORF">M0R45_019707</name>
</gene>
<organism evidence="1 2">
    <name type="scientific">Rubus argutus</name>
    <name type="common">Southern blackberry</name>
    <dbReference type="NCBI Taxonomy" id="59490"/>
    <lineage>
        <taxon>Eukaryota</taxon>
        <taxon>Viridiplantae</taxon>
        <taxon>Streptophyta</taxon>
        <taxon>Embryophyta</taxon>
        <taxon>Tracheophyta</taxon>
        <taxon>Spermatophyta</taxon>
        <taxon>Magnoliopsida</taxon>
        <taxon>eudicotyledons</taxon>
        <taxon>Gunneridae</taxon>
        <taxon>Pentapetalae</taxon>
        <taxon>rosids</taxon>
        <taxon>fabids</taxon>
        <taxon>Rosales</taxon>
        <taxon>Rosaceae</taxon>
        <taxon>Rosoideae</taxon>
        <taxon>Rosoideae incertae sedis</taxon>
        <taxon>Rubus</taxon>
    </lineage>
</organism>
<evidence type="ECO:0000313" key="1">
    <source>
        <dbReference type="EMBL" id="KAK9932469.1"/>
    </source>
</evidence>
<protein>
    <submittedName>
        <fullName evidence="1">Uncharacterized protein</fullName>
    </submittedName>
</protein>
<sequence>MESLNEAELGSSTGSIGLPATRAVMIINGGGRTEGDVDDGWAERIGKIDGEIGGGRNGRPAQAARFGSDGDGGLEACGRVRKGCGVAGLAGLFGDEEERWSTLVMRGSLRWISTTAEYRGHGGGVWFGG</sequence>
<keyword evidence="2" id="KW-1185">Reference proteome</keyword>
<reference evidence="1 2" key="1">
    <citation type="journal article" date="2023" name="G3 (Bethesda)">
        <title>A chromosome-length genome assembly and annotation of blackberry (Rubus argutus, cv. 'Hillquist').</title>
        <authorList>
            <person name="Bruna T."/>
            <person name="Aryal R."/>
            <person name="Dudchenko O."/>
            <person name="Sargent D.J."/>
            <person name="Mead D."/>
            <person name="Buti M."/>
            <person name="Cavallini A."/>
            <person name="Hytonen T."/>
            <person name="Andres J."/>
            <person name="Pham M."/>
            <person name="Weisz D."/>
            <person name="Mascagni F."/>
            <person name="Usai G."/>
            <person name="Natali L."/>
            <person name="Bassil N."/>
            <person name="Fernandez G.E."/>
            <person name="Lomsadze A."/>
            <person name="Armour M."/>
            <person name="Olukolu B."/>
            <person name="Poorten T."/>
            <person name="Britton C."/>
            <person name="Davik J."/>
            <person name="Ashrafi H."/>
            <person name="Aiden E.L."/>
            <person name="Borodovsky M."/>
            <person name="Worthington M."/>
        </authorList>
    </citation>
    <scope>NUCLEOTIDE SEQUENCE [LARGE SCALE GENOMIC DNA]</scope>
    <source>
        <strain evidence="1">PI 553951</strain>
    </source>
</reference>
<name>A0AAW1X841_RUBAR</name>
<dbReference type="Proteomes" id="UP001457282">
    <property type="component" value="Unassembled WGS sequence"/>
</dbReference>
<proteinExistence type="predicted"/>
<evidence type="ECO:0000313" key="2">
    <source>
        <dbReference type="Proteomes" id="UP001457282"/>
    </source>
</evidence>
<comment type="caution">
    <text evidence="1">The sequence shown here is derived from an EMBL/GenBank/DDBJ whole genome shotgun (WGS) entry which is preliminary data.</text>
</comment>
<accession>A0AAW1X841</accession>
<dbReference type="EMBL" id="JBEDUW010000004">
    <property type="protein sequence ID" value="KAK9932469.1"/>
    <property type="molecule type" value="Genomic_DNA"/>
</dbReference>